<dbReference type="InterPro" id="IPR002068">
    <property type="entry name" value="A-crystallin/Hsp20_dom"/>
</dbReference>
<dbReference type="PANTHER" id="PTHR45640">
    <property type="entry name" value="HEAT SHOCK PROTEIN HSP-12.2-RELATED"/>
    <property type="match status" value="1"/>
</dbReference>
<dbReference type="Gene3D" id="2.60.40.790">
    <property type="match status" value="1"/>
</dbReference>
<dbReference type="AlphaFoldDB" id="A0A3P6RV43"/>
<sequence length="76" mass="8766">MAATNIAGERRKSWDWPLQKNDEFVEVIEDADHFEVGLDVKYFAPKEVQVKTMGDLIQVLMEHEASESDPSRSIMR</sequence>
<dbReference type="InterPro" id="IPR001436">
    <property type="entry name" value="Alpha-crystallin/sHSP_animal"/>
</dbReference>
<dbReference type="Pfam" id="PF00011">
    <property type="entry name" value="HSP20"/>
    <property type="match status" value="1"/>
</dbReference>
<dbReference type="GO" id="GO:0051082">
    <property type="term" value="F:unfolded protein binding"/>
    <property type="evidence" value="ECO:0007669"/>
    <property type="project" value="TreeGrafter"/>
</dbReference>
<dbReference type="InterPro" id="IPR008978">
    <property type="entry name" value="HSP20-like_chaperone"/>
</dbReference>
<evidence type="ECO:0000313" key="2">
    <source>
        <dbReference type="EMBL" id="VDK63417.1"/>
    </source>
</evidence>
<dbReference type="GO" id="GO:0042026">
    <property type="term" value="P:protein refolding"/>
    <property type="evidence" value="ECO:0007669"/>
    <property type="project" value="TreeGrafter"/>
</dbReference>
<keyword evidence="3" id="KW-1185">Reference proteome</keyword>
<dbReference type="GO" id="GO:0005634">
    <property type="term" value="C:nucleus"/>
    <property type="evidence" value="ECO:0007669"/>
    <property type="project" value="TreeGrafter"/>
</dbReference>
<dbReference type="SUPFAM" id="SSF49764">
    <property type="entry name" value="HSP20-like chaperones"/>
    <property type="match status" value="1"/>
</dbReference>
<feature type="domain" description="SHSP" evidence="1">
    <location>
        <begin position="27"/>
        <end position="69"/>
    </location>
</feature>
<evidence type="ECO:0000259" key="1">
    <source>
        <dbReference type="Pfam" id="PF00011"/>
    </source>
</evidence>
<dbReference type="CDD" id="cd06526">
    <property type="entry name" value="metazoan_ACD"/>
    <property type="match status" value="1"/>
</dbReference>
<dbReference type="EMBL" id="UYRV01017604">
    <property type="protein sequence ID" value="VDK63417.1"/>
    <property type="molecule type" value="Genomic_DNA"/>
</dbReference>
<dbReference type="Proteomes" id="UP000271889">
    <property type="component" value="Unassembled WGS sequence"/>
</dbReference>
<proteinExistence type="predicted"/>
<reference evidence="2 3" key="1">
    <citation type="submission" date="2018-11" db="EMBL/GenBank/DDBJ databases">
        <authorList>
            <consortium name="Pathogen Informatics"/>
        </authorList>
    </citation>
    <scope>NUCLEOTIDE SEQUENCE [LARGE SCALE GENOMIC DNA]</scope>
</reference>
<organism evidence="2 3">
    <name type="scientific">Cylicostephanus goldi</name>
    <name type="common">Nematode worm</name>
    <dbReference type="NCBI Taxonomy" id="71465"/>
    <lineage>
        <taxon>Eukaryota</taxon>
        <taxon>Metazoa</taxon>
        <taxon>Ecdysozoa</taxon>
        <taxon>Nematoda</taxon>
        <taxon>Chromadorea</taxon>
        <taxon>Rhabditida</taxon>
        <taxon>Rhabditina</taxon>
        <taxon>Rhabditomorpha</taxon>
        <taxon>Strongyloidea</taxon>
        <taxon>Strongylidae</taxon>
        <taxon>Cylicostephanus</taxon>
    </lineage>
</organism>
<accession>A0A3P6RV43</accession>
<evidence type="ECO:0000313" key="3">
    <source>
        <dbReference type="Proteomes" id="UP000271889"/>
    </source>
</evidence>
<dbReference type="OrthoDB" id="1431247at2759"/>
<name>A0A3P6RV43_CYLGO</name>
<dbReference type="PANTHER" id="PTHR45640:SF35">
    <property type="entry name" value="HEAT SHOCK PROTEIN HSP-12.2"/>
    <property type="match status" value="1"/>
</dbReference>
<dbReference type="GO" id="GO:0005737">
    <property type="term" value="C:cytoplasm"/>
    <property type="evidence" value="ECO:0007669"/>
    <property type="project" value="TreeGrafter"/>
</dbReference>
<dbReference type="GO" id="GO:0009408">
    <property type="term" value="P:response to heat"/>
    <property type="evidence" value="ECO:0007669"/>
    <property type="project" value="TreeGrafter"/>
</dbReference>
<protein>
    <recommendedName>
        <fullName evidence="1">SHSP domain-containing protein</fullName>
    </recommendedName>
</protein>
<gene>
    <name evidence="2" type="ORF">CGOC_LOCUS5694</name>
</gene>